<organism evidence="1 2">
    <name type="scientific">Desulfosporosinus lacus DSM 15449</name>
    <dbReference type="NCBI Taxonomy" id="1121420"/>
    <lineage>
        <taxon>Bacteria</taxon>
        <taxon>Bacillati</taxon>
        <taxon>Bacillota</taxon>
        <taxon>Clostridia</taxon>
        <taxon>Eubacteriales</taxon>
        <taxon>Desulfitobacteriaceae</taxon>
        <taxon>Desulfosporosinus</taxon>
    </lineage>
</organism>
<name>A0A1M6EL17_9FIRM</name>
<gene>
    <name evidence="1" type="ORF">SAMN02746098_04768</name>
</gene>
<dbReference type="STRING" id="1121420.SAMN02746098_04768"/>
<dbReference type="Proteomes" id="UP000183954">
    <property type="component" value="Unassembled WGS sequence"/>
</dbReference>
<reference evidence="2" key="1">
    <citation type="submission" date="2016-11" db="EMBL/GenBank/DDBJ databases">
        <authorList>
            <person name="Varghese N."/>
            <person name="Submissions S."/>
        </authorList>
    </citation>
    <scope>NUCLEOTIDE SEQUENCE [LARGE SCALE GENOMIC DNA]</scope>
    <source>
        <strain evidence="2">DSM 15449</strain>
    </source>
</reference>
<proteinExistence type="predicted"/>
<sequence>MKEAELNAVWSEANKDKIRGCLVRHPHLRENCIFVQEAGMLMNFNQFRDTHFFKWVFRFLLRWG</sequence>
<dbReference type="AlphaFoldDB" id="A0A1M6EL17"/>
<dbReference type="EMBL" id="FQXJ01000027">
    <property type="protein sequence ID" value="SHI86119.1"/>
    <property type="molecule type" value="Genomic_DNA"/>
</dbReference>
<keyword evidence="2" id="KW-1185">Reference proteome</keyword>
<protein>
    <submittedName>
        <fullName evidence="1">Uncharacterized protein</fullName>
    </submittedName>
</protein>
<evidence type="ECO:0000313" key="2">
    <source>
        <dbReference type="Proteomes" id="UP000183954"/>
    </source>
</evidence>
<evidence type="ECO:0000313" key="1">
    <source>
        <dbReference type="EMBL" id="SHI86119.1"/>
    </source>
</evidence>
<accession>A0A1M6EL17</accession>